<dbReference type="OrthoDB" id="9787041at2"/>
<dbReference type="RefSeq" id="WP_015827346.1">
    <property type="nucleotide sequence ID" value="NC_012982.1"/>
</dbReference>
<reference evidence="7" key="1">
    <citation type="journal article" date="2011" name="J. Bacteriol.">
        <title>Genome sequences of eight morphologically diverse alphaproteobacteria.</title>
        <authorList>
            <consortium name="US DOE Joint Genome Institute"/>
            <person name="Brown P.J."/>
            <person name="Kysela D.T."/>
            <person name="Buechlein A."/>
            <person name="Hemmerich C."/>
            <person name="Brun Y.V."/>
        </authorList>
    </citation>
    <scope>NUCLEOTIDE SEQUENCE [LARGE SCALE GENOMIC DNA]</scope>
    <source>
        <strain evidence="7">ATCC 49814 / DSM 5838 / IFAM 1418</strain>
    </source>
</reference>
<evidence type="ECO:0000259" key="5">
    <source>
        <dbReference type="PROSITE" id="PS51677"/>
    </source>
</evidence>
<feature type="domain" description="NodB homology" evidence="5">
    <location>
        <begin position="61"/>
        <end position="302"/>
    </location>
</feature>
<sequence length="302" mass="34587">MNNGQPDPGLYEYNAYRNRPKIEWPDGKTVAVWVSPNLEYYELDPPENPIRKSWKTPAPDVTGYSHRDYANRVGHWRMAEVMEQYGFKGSVSLSVALCQHIPEVVEHANELGWEFFSHGIYNTRYSYGMSEEQERTIIEDSIKTVKNATGQDIKGWLAPALTHTPRTLDLIAEYGLTYTCDLYHDDQPMPVSVKSGKLISMPYSLEVNDHYGFFIYNMSPREYADTLIRQYERLAAEGENSGTVMCIPLHSYLIGQPHRIGPFAEVLRYIKEDGRAWITQSGDIADHYLANYSHLAGAKNDY</sequence>
<dbReference type="eggNOG" id="COG0726">
    <property type="taxonomic scope" value="Bacteria"/>
</dbReference>
<evidence type="ECO:0000313" key="7">
    <source>
        <dbReference type="Proteomes" id="UP000002745"/>
    </source>
</evidence>
<dbReference type="PANTHER" id="PTHR43123:SF4">
    <property type="entry name" value="POLYSACCHARIDE DEACETYLASE"/>
    <property type="match status" value="1"/>
</dbReference>
<evidence type="ECO:0000256" key="3">
    <source>
        <dbReference type="ARBA" id="ARBA00020071"/>
    </source>
</evidence>
<evidence type="ECO:0000256" key="1">
    <source>
        <dbReference type="ARBA" id="ARBA00003236"/>
    </source>
</evidence>
<comment type="function">
    <text evidence="1">Is involved in generating a small heat-stable compound (Nod), an acylated oligomer of N-acetylglucosamine, that stimulates mitosis in various plant protoplasts.</text>
</comment>
<name>C6XJA1_HIRBI</name>
<dbReference type="KEGG" id="hba:Hbal_1507"/>
<evidence type="ECO:0000313" key="6">
    <source>
        <dbReference type="EMBL" id="ACT59196.1"/>
    </source>
</evidence>
<evidence type="ECO:0000256" key="4">
    <source>
        <dbReference type="ARBA" id="ARBA00032976"/>
    </source>
</evidence>
<dbReference type="PROSITE" id="PS51677">
    <property type="entry name" value="NODB"/>
    <property type="match status" value="1"/>
</dbReference>
<protein>
    <recommendedName>
        <fullName evidence="3">Chitooligosaccharide deacetylase</fullName>
    </recommendedName>
    <alternativeName>
        <fullName evidence="4">Nodulation protein B</fullName>
    </alternativeName>
</protein>
<dbReference type="STRING" id="582402.Hbal_1507"/>
<dbReference type="Proteomes" id="UP000002745">
    <property type="component" value="Chromosome"/>
</dbReference>
<dbReference type="InterPro" id="IPR002509">
    <property type="entry name" value="NODB_dom"/>
</dbReference>
<dbReference type="PANTHER" id="PTHR43123">
    <property type="entry name" value="POLYSACCHARIDE DEACETYLASE-RELATED"/>
    <property type="match status" value="1"/>
</dbReference>
<dbReference type="Gene3D" id="3.20.20.370">
    <property type="entry name" value="Glycoside hydrolase/deacetylase"/>
    <property type="match status" value="1"/>
</dbReference>
<dbReference type="AlphaFoldDB" id="C6XJA1"/>
<organism evidence="6 7">
    <name type="scientific">Hirschia baltica (strain ATCC 49814 / DSM 5838 / IFAM 1418)</name>
    <dbReference type="NCBI Taxonomy" id="582402"/>
    <lineage>
        <taxon>Bacteria</taxon>
        <taxon>Pseudomonadati</taxon>
        <taxon>Pseudomonadota</taxon>
        <taxon>Alphaproteobacteria</taxon>
        <taxon>Hyphomonadales</taxon>
        <taxon>Hyphomonadaceae</taxon>
        <taxon>Hirschia</taxon>
    </lineage>
</organism>
<dbReference type="Pfam" id="PF01522">
    <property type="entry name" value="Polysacc_deac_1"/>
    <property type="match status" value="1"/>
</dbReference>
<accession>C6XJA1</accession>
<dbReference type="EMBL" id="CP001678">
    <property type="protein sequence ID" value="ACT59196.1"/>
    <property type="molecule type" value="Genomic_DNA"/>
</dbReference>
<proteinExistence type="inferred from homology"/>
<evidence type="ECO:0000256" key="2">
    <source>
        <dbReference type="ARBA" id="ARBA00010973"/>
    </source>
</evidence>
<comment type="similarity">
    <text evidence="2">Belongs to the polysaccharide deacetylase family.</text>
</comment>
<dbReference type="InterPro" id="IPR011330">
    <property type="entry name" value="Glyco_hydro/deAcase_b/a-brl"/>
</dbReference>
<dbReference type="GO" id="GO:0016810">
    <property type="term" value="F:hydrolase activity, acting on carbon-nitrogen (but not peptide) bonds"/>
    <property type="evidence" value="ECO:0007669"/>
    <property type="project" value="InterPro"/>
</dbReference>
<keyword evidence="7" id="KW-1185">Reference proteome</keyword>
<dbReference type="GO" id="GO:0005975">
    <property type="term" value="P:carbohydrate metabolic process"/>
    <property type="evidence" value="ECO:0007669"/>
    <property type="project" value="InterPro"/>
</dbReference>
<dbReference type="HOGENOM" id="CLU_029940_0_2_5"/>
<dbReference type="SUPFAM" id="SSF88713">
    <property type="entry name" value="Glycoside hydrolase/deacetylase"/>
    <property type="match status" value="1"/>
</dbReference>
<gene>
    <name evidence="6" type="ordered locus">Hbal_1507</name>
</gene>
<dbReference type="CDD" id="cd10979">
    <property type="entry name" value="CE4_PuuE_like"/>
    <property type="match status" value="1"/>
</dbReference>